<keyword evidence="1" id="KW-0812">Transmembrane</keyword>
<proteinExistence type="predicted"/>
<organism evidence="2 3">
    <name type="scientific">Racocetra fulgida</name>
    <dbReference type="NCBI Taxonomy" id="60492"/>
    <lineage>
        <taxon>Eukaryota</taxon>
        <taxon>Fungi</taxon>
        <taxon>Fungi incertae sedis</taxon>
        <taxon>Mucoromycota</taxon>
        <taxon>Glomeromycotina</taxon>
        <taxon>Glomeromycetes</taxon>
        <taxon>Diversisporales</taxon>
        <taxon>Gigasporaceae</taxon>
        <taxon>Racocetra</taxon>
    </lineage>
</organism>
<dbReference type="OrthoDB" id="2317675at2759"/>
<name>A0A9N9P3M0_9GLOM</name>
<sequence length="197" mass="20904">VQILNTPGNSIAVGATIIITWTYTPQVNPIPGILSIIDNTTKNTVIISSTINLSSQSYQWKVNVPAGTYFLGLNDGSGDKYSGTFTVFQSGLPNPATTQALFSQSAQLTIHSPAKTDEVVPSTPNPTTKANVNQTTTNSSNIGIYIGIAISGIIIGVVLSFVGSYVYKKYQDSRFIPTSGNVDHMDSMPGNVGLSWV</sequence>
<comment type="caution">
    <text evidence="2">The sequence shown here is derived from an EMBL/GenBank/DDBJ whole genome shotgun (WGS) entry which is preliminary data.</text>
</comment>
<dbReference type="EMBL" id="CAJVPZ010057571">
    <property type="protein sequence ID" value="CAG8787028.1"/>
    <property type="molecule type" value="Genomic_DNA"/>
</dbReference>
<feature type="non-terminal residue" evidence="2">
    <location>
        <position position="1"/>
    </location>
</feature>
<protein>
    <submittedName>
        <fullName evidence="2">3726_t:CDS:1</fullName>
    </submittedName>
</protein>
<evidence type="ECO:0000313" key="3">
    <source>
        <dbReference type="Proteomes" id="UP000789396"/>
    </source>
</evidence>
<evidence type="ECO:0000256" key="1">
    <source>
        <dbReference type="SAM" id="Phobius"/>
    </source>
</evidence>
<evidence type="ECO:0000313" key="2">
    <source>
        <dbReference type="EMBL" id="CAG8787028.1"/>
    </source>
</evidence>
<keyword evidence="1" id="KW-0472">Membrane</keyword>
<dbReference type="Proteomes" id="UP000789396">
    <property type="component" value="Unassembled WGS sequence"/>
</dbReference>
<feature type="transmembrane region" description="Helical" evidence="1">
    <location>
        <begin position="142"/>
        <end position="167"/>
    </location>
</feature>
<accession>A0A9N9P3M0</accession>
<keyword evidence="3" id="KW-1185">Reference proteome</keyword>
<gene>
    <name evidence="2" type="ORF">RFULGI_LOCUS16351</name>
</gene>
<reference evidence="2" key="1">
    <citation type="submission" date="2021-06" db="EMBL/GenBank/DDBJ databases">
        <authorList>
            <person name="Kallberg Y."/>
            <person name="Tangrot J."/>
            <person name="Rosling A."/>
        </authorList>
    </citation>
    <scope>NUCLEOTIDE SEQUENCE</scope>
    <source>
        <strain evidence="2">IN212</strain>
    </source>
</reference>
<keyword evidence="1" id="KW-1133">Transmembrane helix</keyword>
<dbReference type="AlphaFoldDB" id="A0A9N9P3M0"/>